<dbReference type="EMBL" id="CAJEWN010002111">
    <property type="protein sequence ID" value="CAD2201956.1"/>
    <property type="molecule type" value="Genomic_DNA"/>
</dbReference>
<evidence type="ECO:0000313" key="5">
    <source>
        <dbReference type="EMBL" id="CAD2201956.1"/>
    </source>
</evidence>
<evidence type="ECO:0000259" key="4">
    <source>
        <dbReference type="PROSITE" id="PS50002"/>
    </source>
</evidence>
<feature type="compositionally biased region" description="Polar residues" evidence="3">
    <location>
        <begin position="362"/>
        <end position="376"/>
    </location>
</feature>
<feature type="compositionally biased region" description="Basic and acidic residues" evidence="3">
    <location>
        <begin position="150"/>
        <end position="160"/>
    </location>
</feature>
<keyword evidence="1 2" id="KW-0728">SH3 domain</keyword>
<feature type="region of interest" description="Disordered" evidence="3">
    <location>
        <begin position="528"/>
        <end position="571"/>
    </location>
</feature>
<dbReference type="PANTHER" id="PTHR14167">
    <property type="entry name" value="SH3 DOMAIN-CONTAINING"/>
    <property type="match status" value="1"/>
</dbReference>
<name>A0A6V7XRM2_MELEN</name>
<dbReference type="GO" id="GO:0016477">
    <property type="term" value="P:cell migration"/>
    <property type="evidence" value="ECO:0007669"/>
    <property type="project" value="TreeGrafter"/>
</dbReference>
<dbReference type="GO" id="GO:0007015">
    <property type="term" value="P:actin filament organization"/>
    <property type="evidence" value="ECO:0007669"/>
    <property type="project" value="TreeGrafter"/>
</dbReference>
<dbReference type="InterPro" id="IPR001452">
    <property type="entry name" value="SH3_domain"/>
</dbReference>
<dbReference type="SMART" id="SM00326">
    <property type="entry name" value="SH3"/>
    <property type="match status" value="2"/>
</dbReference>
<gene>
    <name evidence="5" type="ORF">MENT_LOCUS55561</name>
</gene>
<feature type="domain" description="SH3" evidence="4">
    <location>
        <begin position="60"/>
        <end position="128"/>
    </location>
</feature>
<dbReference type="InterPro" id="IPR050384">
    <property type="entry name" value="Endophilin_SH3RF"/>
</dbReference>
<proteinExistence type="predicted"/>
<evidence type="ECO:0000256" key="2">
    <source>
        <dbReference type="PROSITE-ProRule" id="PRU00192"/>
    </source>
</evidence>
<dbReference type="InterPro" id="IPR036028">
    <property type="entry name" value="SH3-like_dom_sf"/>
</dbReference>
<sequence>MNSEQKSCEKGNVARIVDRLSKDYGSGLGNSTMVSTKLENVPLRNRALNTSTSGFGLPFHSAETAVVRFSYAAQQPDELDLKEGDELAVLAHTEDGWARGEIINSPNNPGRKGLVGLYPTNFVSTSSATPSKQIPPVLSSPSSTFPRSVDSSHDKSHQENSHSTLISGVSAHQLSSSAPKTTVIGGVGNNFSSLGNGATTVTSSPGVLHTGNVLPSSLLRGGTVGSRTGEMCARRVTSTLMTENASNSHSFAPSADKDMAKVLYKYDAAAPDELSLPEGTLVIVINRQCEDEGWFIAEAPDGRRGLFPDNFVKFLPSESAINIQNSQIPHQPPSLPAKPQKFNASTHGHSQPVAFVRDSLFGDSTTKQPNMSSEAKTPTDPGTDKLMTTSAISLSNDTENNNISPTNAATQNIISSSNNTPGNRHSMIAGMQKILFPGGKLPLQQPGSQRNSTIISGGKLAEASTNVEPKMTDFDNNISGGGGINKQQNNNKLLASSSIVTARTKIVPSNKRPPSKVNSAALLAENTRDSFDNNNDTKILEMSSPTFTSTSKTTQSSTSSPTTATGINNNIKTTSVFSASSGEETSQSQHRYVPLAERISFQPPKTALITSHVPSISTLNTTSATKEMSTIPLSSSPESAISNITDRTTGGGISLSQTTPSTSQWVSRADFDRFAEECNRRFSEMHAELIELRRRVDQNK</sequence>
<dbReference type="PROSITE" id="PS50002">
    <property type="entry name" value="SH3"/>
    <property type="match status" value="2"/>
</dbReference>
<dbReference type="SUPFAM" id="SSF50044">
    <property type="entry name" value="SH3-domain"/>
    <property type="match status" value="2"/>
</dbReference>
<feature type="domain" description="SH3" evidence="4">
    <location>
        <begin position="255"/>
        <end position="317"/>
    </location>
</feature>
<evidence type="ECO:0000256" key="3">
    <source>
        <dbReference type="SAM" id="MobiDB-lite"/>
    </source>
</evidence>
<feature type="compositionally biased region" description="Low complexity" evidence="3">
    <location>
        <begin position="543"/>
        <end position="565"/>
    </location>
</feature>
<reference evidence="5 6" key="1">
    <citation type="submission" date="2020-08" db="EMBL/GenBank/DDBJ databases">
        <authorList>
            <person name="Koutsovoulos G."/>
            <person name="Danchin GJ E."/>
        </authorList>
    </citation>
    <scope>NUCLEOTIDE SEQUENCE [LARGE SCALE GENOMIC DNA]</scope>
</reference>
<dbReference type="Proteomes" id="UP000580250">
    <property type="component" value="Unassembled WGS sequence"/>
</dbReference>
<organism evidence="5 6">
    <name type="scientific">Meloidogyne enterolobii</name>
    <name type="common">Root-knot nematode worm</name>
    <name type="synonym">Meloidogyne mayaguensis</name>
    <dbReference type="NCBI Taxonomy" id="390850"/>
    <lineage>
        <taxon>Eukaryota</taxon>
        <taxon>Metazoa</taxon>
        <taxon>Ecdysozoa</taxon>
        <taxon>Nematoda</taxon>
        <taxon>Chromadorea</taxon>
        <taxon>Rhabditida</taxon>
        <taxon>Tylenchina</taxon>
        <taxon>Tylenchomorpha</taxon>
        <taxon>Tylenchoidea</taxon>
        <taxon>Meloidogynidae</taxon>
        <taxon>Meloidogyninae</taxon>
        <taxon>Meloidogyne</taxon>
    </lineage>
</organism>
<accession>A0A6V7XRM2</accession>
<dbReference type="OrthoDB" id="10255964at2759"/>
<dbReference type="Pfam" id="PF14604">
    <property type="entry name" value="SH3_9"/>
    <property type="match status" value="1"/>
</dbReference>
<evidence type="ECO:0000256" key="1">
    <source>
        <dbReference type="ARBA" id="ARBA00022443"/>
    </source>
</evidence>
<feature type="region of interest" description="Disordered" evidence="3">
    <location>
        <begin position="326"/>
        <end position="348"/>
    </location>
</feature>
<evidence type="ECO:0000313" key="6">
    <source>
        <dbReference type="Proteomes" id="UP000580250"/>
    </source>
</evidence>
<feature type="region of interest" description="Disordered" evidence="3">
    <location>
        <begin position="362"/>
        <end position="385"/>
    </location>
</feature>
<dbReference type="Pfam" id="PF00018">
    <property type="entry name" value="SH3_1"/>
    <property type="match status" value="1"/>
</dbReference>
<dbReference type="PANTHER" id="PTHR14167:SF92">
    <property type="entry name" value="CIN85 AND CD2AP RELATED, ISOFORM J"/>
    <property type="match status" value="1"/>
</dbReference>
<feature type="region of interest" description="Disordered" evidence="3">
    <location>
        <begin position="126"/>
        <end position="164"/>
    </location>
</feature>
<protein>
    <recommendedName>
        <fullName evidence="4">SH3 domain-containing protein</fullName>
    </recommendedName>
</protein>
<dbReference type="AlphaFoldDB" id="A0A6V7XRM2"/>
<dbReference type="Gene3D" id="2.30.30.40">
    <property type="entry name" value="SH3 Domains"/>
    <property type="match status" value="2"/>
</dbReference>
<comment type="caution">
    <text evidence="5">The sequence shown here is derived from an EMBL/GenBank/DDBJ whole genome shotgun (WGS) entry which is preliminary data.</text>
</comment>